<reference evidence="1 2" key="1">
    <citation type="submission" date="2015-04" db="EMBL/GenBank/DDBJ databases">
        <title>The draft genome sequence of Fusarium langsethiae, a T-2/HT-2 mycotoxin producer.</title>
        <authorList>
            <person name="Lysoe E."/>
            <person name="Divon H.H."/>
            <person name="Terzi V."/>
            <person name="Orru L."/>
            <person name="Lamontanara A."/>
            <person name="Kolseth A.-K."/>
            <person name="Frandsen R.J."/>
            <person name="Nielsen K."/>
            <person name="Thrane U."/>
        </authorList>
    </citation>
    <scope>NUCLEOTIDE SEQUENCE [LARGE SCALE GENOMIC DNA]</scope>
    <source>
        <strain evidence="1 2">Fl201059</strain>
    </source>
</reference>
<dbReference type="Proteomes" id="UP000037904">
    <property type="component" value="Unassembled WGS sequence"/>
</dbReference>
<comment type="caution">
    <text evidence="1">The sequence shown here is derived from an EMBL/GenBank/DDBJ whole genome shotgun (WGS) entry which is preliminary data.</text>
</comment>
<protein>
    <submittedName>
        <fullName evidence="1">Uncharacterized protein</fullName>
    </submittedName>
</protein>
<dbReference type="AlphaFoldDB" id="A0A0M9EM02"/>
<evidence type="ECO:0000313" key="1">
    <source>
        <dbReference type="EMBL" id="KPA35783.1"/>
    </source>
</evidence>
<sequence>MAMGNAAPLQRASVGIWRYQDTKVESCEPLELDDSDTMATEFDAVGQEHFVIEEPLRTALIDGLDRAGWQKRAENEAISTIGDASPALKIAITSLAHALVQAGKIRREEGSGNVIRAEGPSSLTISANTHIVPITFSGSAPTVGSCSLALDTITHVGRGKIQIKPASVVCFSFYSEPSNQVKGL</sequence>
<accession>A0A0M9EM02</accession>
<dbReference type="EMBL" id="JXCE01000900">
    <property type="protein sequence ID" value="KPA35783.1"/>
    <property type="molecule type" value="Genomic_DNA"/>
</dbReference>
<evidence type="ECO:0000313" key="2">
    <source>
        <dbReference type="Proteomes" id="UP000037904"/>
    </source>
</evidence>
<keyword evidence="2" id="KW-1185">Reference proteome</keyword>
<proteinExistence type="predicted"/>
<gene>
    <name evidence="1" type="ORF">FLAG1_11496</name>
</gene>
<organism evidence="1 2">
    <name type="scientific">Fusarium langsethiae</name>
    <dbReference type="NCBI Taxonomy" id="179993"/>
    <lineage>
        <taxon>Eukaryota</taxon>
        <taxon>Fungi</taxon>
        <taxon>Dikarya</taxon>
        <taxon>Ascomycota</taxon>
        <taxon>Pezizomycotina</taxon>
        <taxon>Sordariomycetes</taxon>
        <taxon>Hypocreomycetidae</taxon>
        <taxon>Hypocreales</taxon>
        <taxon>Nectriaceae</taxon>
        <taxon>Fusarium</taxon>
    </lineage>
</organism>
<name>A0A0M9EM02_FUSLA</name>